<organism evidence="2 3">
    <name type="scientific">Nonomuraea africana</name>
    <dbReference type="NCBI Taxonomy" id="46171"/>
    <lineage>
        <taxon>Bacteria</taxon>
        <taxon>Bacillati</taxon>
        <taxon>Actinomycetota</taxon>
        <taxon>Actinomycetes</taxon>
        <taxon>Streptosporangiales</taxon>
        <taxon>Streptosporangiaceae</taxon>
        <taxon>Nonomuraea</taxon>
    </lineage>
</organism>
<dbReference type="Proteomes" id="UP000661607">
    <property type="component" value="Unassembled WGS sequence"/>
</dbReference>
<evidence type="ECO:0000313" key="2">
    <source>
        <dbReference type="EMBL" id="MBE1559214.1"/>
    </source>
</evidence>
<accession>A0ABR9KB30</accession>
<gene>
    <name evidence="2" type="ORF">H4W81_001993</name>
</gene>
<feature type="compositionally biased region" description="Basic and acidic residues" evidence="1">
    <location>
        <begin position="53"/>
        <end position="66"/>
    </location>
</feature>
<protein>
    <submittedName>
        <fullName evidence="2">Uncharacterized protein</fullName>
    </submittedName>
</protein>
<proteinExistence type="predicted"/>
<reference evidence="2 3" key="1">
    <citation type="submission" date="2020-10" db="EMBL/GenBank/DDBJ databases">
        <title>Sequencing the genomes of 1000 actinobacteria strains.</title>
        <authorList>
            <person name="Klenk H.-P."/>
        </authorList>
    </citation>
    <scope>NUCLEOTIDE SEQUENCE [LARGE SCALE GENOMIC DNA]</scope>
    <source>
        <strain evidence="2 3">DSM 43748</strain>
    </source>
</reference>
<feature type="region of interest" description="Disordered" evidence="1">
    <location>
        <begin position="36"/>
        <end position="66"/>
    </location>
</feature>
<comment type="caution">
    <text evidence="2">The sequence shown here is derived from an EMBL/GenBank/DDBJ whole genome shotgun (WGS) entry which is preliminary data.</text>
</comment>
<keyword evidence="3" id="KW-1185">Reference proteome</keyword>
<name>A0ABR9KB30_9ACTN</name>
<evidence type="ECO:0000313" key="3">
    <source>
        <dbReference type="Proteomes" id="UP000661607"/>
    </source>
</evidence>
<sequence>MPSLPPASFGWRWATPRDASMIEGEVEVLKIDALPQERVTGSSHRLRPARGPEAPRAEAKENQTYL</sequence>
<dbReference type="EMBL" id="JADBEF010000001">
    <property type="protein sequence ID" value="MBE1559214.1"/>
    <property type="molecule type" value="Genomic_DNA"/>
</dbReference>
<evidence type="ECO:0000256" key="1">
    <source>
        <dbReference type="SAM" id="MobiDB-lite"/>
    </source>
</evidence>